<reference evidence="4 5" key="1">
    <citation type="journal article" date="2023" name="G3 (Bethesda)">
        <title>A haplotype-resolved chromosome-scale genome for Quercus rubra L. provides insights into the genetics of adaptive traits for red oak species.</title>
        <authorList>
            <person name="Kapoor B."/>
            <person name="Jenkins J."/>
            <person name="Schmutz J."/>
            <person name="Zhebentyayeva T."/>
            <person name="Kuelheim C."/>
            <person name="Coggeshall M."/>
            <person name="Heim C."/>
            <person name="Lasky J.R."/>
            <person name="Leites L."/>
            <person name="Islam-Faridi N."/>
            <person name="Romero-Severson J."/>
            <person name="DeLeo V.L."/>
            <person name="Lucas S.M."/>
            <person name="Lazic D."/>
            <person name="Gailing O."/>
            <person name="Carlson J."/>
            <person name="Staton M."/>
        </authorList>
    </citation>
    <scope>NUCLEOTIDE SEQUENCE [LARGE SCALE GENOMIC DNA]</scope>
    <source>
        <strain evidence="4">Pseudo-F2</strain>
    </source>
</reference>
<dbReference type="InterPro" id="IPR027417">
    <property type="entry name" value="P-loop_NTPase"/>
</dbReference>
<dbReference type="NCBIfam" id="NF040713">
    <property type="entry name" value="ZapE"/>
    <property type="match status" value="1"/>
</dbReference>
<dbReference type="GO" id="GO:0005739">
    <property type="term" value="C:mitochondrion"/>
    <property type="evidence" value="ECO:0007669"/>
    <property type="project" value="TreeGrafter"/>
</dbReference>
<keyword evidence="2" id="KW-0547">Nucleotide-binding</keyword>
<keyword evidence="5" id="KW-1185">Reference proteome</keyword>
<dbReference type="GO" id="GO:0005524">
    <property type="term" value="F:ATP binding"/>
    <property type="evidence" value="ECO:0007669"/>
    <property type="project" value="UniProtKB-KW"/>
</dbReference>
<dbReference type="EMBL" id="JAXUIC010000002">
    <property type="protein sequence ID" value="KAK4604880.1"/>
    <property type="molecule type" value="Genomic_DNA"/>
</dbReference>
<evidence type="ECO:0000313" key="4">
    <source>
        <dbReference type="EMBL" id="KAK4604880.1"/>
    </source>
</evidence>
<dbReference type="GO" id="GO:0016887">
    <property type="term" value="F:ATP hydrolysis activity"/>
    <property type="evidence" value="ECO:0007669"/>
    <property type="project" value="InterPro"/>
</dbReference>
<evidence type="ECO:0000256" key="1">
    <source>
        <dbReference type="ARBA" id="ARBA00010322"/>
    </source>
</evidence>
<dbReference type="InterPro" id="IPR005654">
    <property type="entry name" value="ATPase_AFG1-like"/>
</dbReference>
<comment type="caution">
    <text evidence="4">The sequence shown here is derived from an EMBL/GenBank/DDBJ whole genome shotgun (WGS) entry which is preliminary data.</text>
</comment>
<dbReference type="AlphaFoldDB" id="A0AAN7GAD9"/>
<keyword evidence="3" id="KW-0067">ATP-binding</keyword>
<dbReference type="Proteomes" id="UP001324115">
    <property type="component" value="Unassembled WGS sequence"/>
</dbReference>
<dbReference type="Gene3D" id="3.40.50.300">
    <property type="entry name" value="P-loop containing nucleotide triphosphate hydrolases"/>
    <property type="match status" value="1"/>
</dbReference>
<dbReference type="SUPFAM" id="SSF52540">
    <property type="entry name" value="P-loop containing nucleoside triphosphate hydrolases"/>
    <property type="match status" value="1"/>
</dbReference>
<dbReference type="Pfam" id="PF03969">
    <property type="entry name" value="AFG1_ATPase"/>
    <property type="match status" value="1"/>
</dbReference>
<dbReference type="PANTHER" id="PTHR12169">
    <property type="entry name" value="ATPASE N2B"/>
    <property type="match status" value="1"/>
</dbReference>
<gene>
    <name evidence="4" type="ORF">RGQ29_013084</name>
</gene>
<proteinExistence type="inferred from homology"/>
<evidence type="ECO:0000256" key="2">
    <source>
        <dbReference type="ARBA" id="ARBA00022741"/>
    </source>
</evidence>
<accession>A0AAN7GAD9</accession>
<dbReference type="FunFam" id="3.40.50.300:FF:000856">
    <property type="entry name" value="AFG1-like ATPase isoform X1"/>
    <property type="match status" value="1"/>
</dbReference>
<evidence type="ECO:0008006" key="6">
    <source>
        <dbReference type="Google" id="ProtNLM"/>
    </source>
</evidence>
<organism evidence="4 5">
    <name type="scientific">Quercus rubra</name>
    <name type="common">Northern red oak</name>
    <name type="synonym">Quercus borealis</name>
    <dbReference type="NCBI Taxonomy" id="3512"/>
    <lineage>
        <taxon>Eukaryota</taxon>
        <taxon>Viridiplantae</taxon>
        <taxon>Streptophyta</taxon>
        <taxon>Embryophyta</taxon>
        <taxon>Tracheophyta</taxon>
        <taxon>Spermatophyta</taxon>
        <taxon>Magnoliopsida</taxon>
        <taxon>eudicotyledons</taxon>
        <taxon>Gunneridae</taxon>
        <taxon>Pentapetalae</taxon>
        <taxon>rosids</taxon>
        <taxon>fabids</taxon>
        <taxon>Fagales</taxon>
        <taxon>Fagaceae</taxon>
        <taxon>Quercus</taxon>
    </lineage>
</organism>
<protein>
    <recommendedName>
        <fullName evidence="6">AFG1-like ATPase</fullName>
    </recommendedName>
</protein>
<dbReference type="GO" id="GO:0009507">
    <property type="term" value="C:chloroplast"/>
    <property type="evidence" value="ECO:0007669"/>
    <property type="project" value="TreeGrafter"/>
</dbReference>
<evidence type="ECO:0000313" key="5">
    <source>
        <dbReference type="Proteomes" id="UP001324115"/>
    </source>
</evidence>
<evidence type="ECO:0000256" key="3">
    <source>
        <dbReference type="ARBA" id="ARBA00022840"/>
    </source>
</evidence>
<comment type="similarity">
    <text evidence="1">Belongs to the AFG1 ATPase family.</text>
</comment>
<sequence length="408" mass="46071">MRTLARSLRHIRLSLQHKKCNYSGGFVNTRKDLIETNTGSVCKFTNNADFNRFRYLTFTISRAMSADAAKVTNGDVNGAGPLVEYERRIAAGELVDGDSFQVDTLRELQRLYDELVASADACRLDRYSASEKAGRSRWLWSRFIPQSSYSPVKGLYLFGGVGTGKTMLMDLFFDQLPSSWRKKRIHFHDLMLNVHSRLQKHRGVADPLEAVANEISDEAILLCLDEFMVTDVADALILNRLFRQLFSNGVILVSTSNRAPDNLYEGGLQRDLFLPFIATLKERCIVHQIGSSIDYRKMTSAEQGFYFIGKDISGFLKQKFQQLIGEHTASPQEVEVVMGRTLQVPLGANGCAYFPFEELCDRPLGAADYFGLFKKFHTLALEGVPILGLHNRTAAYRFVTLVDEKEFI</sequence>
<name>A0AAN7GAD9_QUERU</name>
<dbReference type="PANTHER" id="PTHR12169:SF29">
    <property type="entry name" value="AFG1-LIKE ATPASE FAMILY PROTEIN"/>
    <property type="match status" value="1"/>
</dbReference>